<dbReference type="GO" id="GO:0051213">
    <property type="term" value="F:dioxygenase activity"/>
    <property type="evidence" value="ECO:0007669"/>
    <property type="project" value="UniProtKB-KW"/>
</dbReference>
<dbReference type="KEGG" id="srub:C2R22_04250"/>
<reference evidence="2 3" key="1">
    <citation type="submission" date="2018-01" db="EMBL/GenBank/DDBJ databases">
        <title>Complete genome sequence of Salinigranum rubrum GX10T, an extremely halophilic archaeon isolated from a marine solar saltern.</title>
        <authorList>
            <person name="Han S."/>
        </authorList>
    </citation>
    <scope>NUCLEOTIDE SEQUENCE [LARGE SCALE GENOMIC DNA]</scope>
    <source>
        <strain evidence="2 3">GX10</strain>
    </source>
</reference>
<dbReference type="Pfam" id="PF00903">
    <property type="entry name" value="Glyoxalase"/>
    <property type="match status" value="1"/>
</dbReference>
<dbReference type="InterPro" id="IPR029068">
    <property type="entry name" value="Glyas_Bleomycin-R_OHBP_Dase"/>
</dbReference>
<dbReference type="EMBL" id="CP026309">
    <property type="protein sequence ID" value="AUV80969.1"/>
    <property type="molecule type" value="Genomic_DNA"/>
</dbReference>
<evidence type="ECO:0000313" key="2">
    <source>
        <dbReference type="EMBL" id="AUV80969.1"/>
    </source>
</evidence>
<protein>
    <submittedName>
        <fullName evidence="2">Ring-cleaving dioxygenase</fullName>
    </submittedName>
</protein>
<dbReference type="AlphaFoldDB" id="A0A2I8VIU0"/>
<organism evidence="2 3">
    <name type="scientific">Salinigranum rubrum</name>
    <dbReference type="NCBI Taxonomy" id="755307"/>
    <lineage>
        <taxon>Archaea</taxon>
        <taxon>Methanobacteriati</taxon>
        <taxon>Methanobacteriota</taxon>
        <taxon>Stenosarchaea group</taxon>
        <taxon>Halobacteria</taxon>
        <taxon>Halobacteriales</taxon>
        <taxon>Haloferacaceae</taxon>
        <taxon>Salinigranum</taxon>
    </lineage>
</organism>
<dbReference type="PANTHER" id="PTHR36110">
    <property type="entry name" value="RING-CLEAVING DIOXYGENASE MHQE-RELATED"/>
    <property type="match status" value="1"/>
</dbReference>
<sequence>MNLPPSTPGMHHVSVITGTTAETHGFYSEVLGLRFVKRTVNYDDQFMHHLYFGDERGRPGTLLTCFPFERGQEGRVGRPQPTATALSVPRTSIEYWTERLAGVERTERFGEPVLRFTDGAGQPLELVGSGGKREPWTGGPVPSEHAIGGLHSVTLASASPFQTASVLDALGFTLESQAGDRVRYRVEGGETGAVVDVLDSNLPFGREGIGTVHHVAFRVADREALEAWRDVFIEDGLSPSRVRDRRYFHSLYVREPGGILFELATEGPGLTVDESVDALGESLQLPPWLEADREMIAPQLPPIPDEER</sequence>
<dbReference type="OrthoDB" id="9710at2157"/>
<feature type="domain" description="VOC" evidence="1">
    <location>
        <begin position="9"/>
        <end position="129"/>
    </location>
</feature>
<dbReference type="SUPFAM" id="SSF54593">
    <property type="entry name" value="Glyoxalase/Bleomycin resistance protein/Dihydroxybiphenyl dioxygenase"/>
    <property type="match status" value="1"/>
</dbReference>
<dbReference type="GeneID" id="35591274"/>
<dbReference type="InterPro" id="IPR037523">
    <property type="entry name" value="VOC_core"/>
</dbReference>
<gene>
    <name evidence="2" type="ORF">C2R22_04250</name>
</gene>
<keyword evidence="3" id="KW-1185">Reference proteome</keyword>
<dbReference type="PROSITE" id="PS51819">
    <property type="entry name" value="VOC"/>
    <property type="match status" value="2"/>
</dbReference>
<keyword evidence="2" id="KW-0560">Oxidoreductase</keyword>
<dbReference type="InterPro" id="IPR052537">
    <property type="entry name" value="Extradiol_RC_dioxygenase"/>
</dbReference>
<dbReference type="InterPro" id="IPR004360">
    <property type="entry name" value="Glyas_Fos-R_dOase_dom"/>
</dbReference>
<accession>A0A2I8VIU0</accession>
<evidence type="ECO:0000259" key="1">
    <source>
        <dbReference type="PROSITE" id="PS51819"/>
    </source>
</evidence>
<dbReference type="Gene3D" id="3.10.180.10">
    <property type="entry name" value="2,3-Dihydroxybiphenyl 1,2-Dioxygenase, domain 1"/>
    <property type="match status" value="2"/>
</dbReference>
<dbReference type="CDD" id="cd08347">
    <property type="entry name" value="PcpA_C_like"/>
    <property type="match status" value="1"/>
</dbReference>
<dbReference type="RefSeq" id="WP_103424657.1">
    <property type="nucleotide sequence ID" value="NZ_CP026309.1"/>
</dbReference>
<evidence type="ECO:0000313" key="3">
    <source>
        <dbReference type="Proteomes" id="UP000236584"/>
    </source>
</evidence>
<dbReference type="Proteomes" id="UP000236584">
    <property type="component" value="Chromosome"/>
</dbReference>
<proteinExistence type="predicted"/>
<dbReference type="PANTHER" id="PTHR36110:SF4">
    <property type="entry name" value="RING-CLEAVING DIOXYGENASE MHQA-RELATED"/>
    <property type="match status" value="1"/>
</dbReference>
<keyword evidence="2" id="KW-0223">Dioxygenase</keyword>
<name>A0A2I8VIU0_9EURY</name>
<feature type="domain" description="VOC" evidence="1">
    <location>
        <begin position="149"/>
        <end position="266"/>
    </location>
</feature>